<keyword evidence="1" id="KW-0449">Lipoprotein</keyword>
<organism evidence="1 2">
    <name type="scientific">Cesiribacter andamanensis AMV16</name>
    <dbReference type="NCBI Taxonomy" id="1279009"/>
    <lineage>
        <taxon>Bacteria</taxon>
        <taxon>Pseudomonadati</taxon>
        <taxon>Bacteroidota</taxon>
        <taxon>Cytophagia</taxon>
        <taxon>Cytophagales</taxon>
        <taxon>Cesiribacteraceae</taxon>
        <taxon>Cesiribacter</taxon>
    </lineage>
</organism>
<accession>M7MW05</accession>
<protein>
    <submittedName>
        <fullName evidence="1">Thiamine biosynthesis lipoprotein ApbE</fullName>
    </submittedName>
</protein>
<dbReference type="AlphaFoldDB" id="M7MW05"/>
<sequence>MRHSLLSASVFAADCMTADAYATAFMVMGLEKAREVLEREKDLQAYFIYSDATGALQTWASPGLSEQIRLVESKE</sequence>
<dbReference type="eggNOG" id="COG1477">
    <property type="taxonomic scope" value="Bacteria"/>
</dbReference>
<dbReference type="EMBL" id="AODQ01000229">
    <property type="protein sequence ID" value="EMR00628.1"/>
    <property type="molecule type" value="Genomic_DNA"/>
</dbReference>
<evidence type="ECO:0000313" key="1">
    <source>
        <dbReference type="EMBL" id="EMR00628.1"/>
    </source>
</evidence>
<name>M7MW05_9BACT</name>
<comment type="caution">
    <text evidence="1">The sequence shown here is derived from an EMBL/GenBank/DDBJ whole genome shotgun (WGS) entry which is preliminary data.</text>
</comment>
<reference evidence="1 2" key="1">
    <citation type="journal article" date="2013" name="Genome Announc.">
        <title>Draft Genome Sequence of Cesiribacter andamanensis Strain AMV16T, Isolated from a Soil Sample from a Mud Volcano in the Andaman Islands, India.</title>
        <authorList>
            <person name="Shivaji S."/>
            <person name="Ara S."/>
            <person name="Begum Z."/>
            <person name="Srinivas T.N."/>
            <person name="Singh A."/>
            <person name="Kumar Pinnaka A."/>
        </authorList>
    </citation>
    <scope>NUCLEOTIDE SEQUENCE [LARGE SCALE GENOMIC DNA]</scope>
    <source>
        <strain evidence="1 2">AMV16</strain>
    </source>
</reference>
<evidence type="ECO:0000313" key="2">
    <source>
        <dbReference type="Proteomes" id="UP000011910"/>
    </source>
</evidence>
<dbReference type="SUPFAM" id="SSF143631">
    <property type="entry name" value="ApbE-like"/>
    <property type="match status" value="1"/>
</dbReference>
<dbReference type="PATRIC" id="fig|1279009.4.peg.4268"/>
<gene>
    <name evidence="1" type="primary">apbE</name>
    <name evidence="1" type="ORF">ADICEAN_04252</name>
</gene>
<keyword evidence="2" id="KW-1185">Reference proteome</keyword>
<dbReference type="InterPro" id="IPR024932">
    <property type="entry name" value="ApbE"/>
</dbReference>
<dbReference type="Gene3D" id="3.10.520.10">
    <property type="entry name" value="ApbE-like domains"/>
    <property type="match status" value="1"/>
</dbReference>
<dbReference type="InterPro" id="IPR003374">
    <property type="entry name" value="ApbE-like_sf"/>
</dbReference>
<proteinExistence type="predicted"/>
<dbReference type="STRING" id="1279009.ADICEAN_04252"/>
<dbReference type="Pfam" id="PF02424">
    <property type="entry name" value="ApbE"/>
    <property type="match status" value="1"/>
</dbReference>
<dbReference type="Proteomes" id="UP000011910">
    <property type="component" value="Unassembled WGS sequence"/>
</dbReference>